<protein>
    <recommendedName>
        <fullName evidence="15">Phenylalanine--tRNA ligase beta subunit</fullName>
        <ecNumber evidence="15">6.1.1.20</ecNumber>
    </recommendedName>
    <alternativeName>
        <fullName evidence="15">Phenylalanyl-tRNA synthetase beta subunit</fullName>
        <shortName evidence="15">PheRS</shortName>
    </alternativeName>
</protein>
<dbReference type="SMART" id="SM00896">
    <property type="entry name" value="FDX-ACB"/>
    <property type="match status" value="1"/>
</dbReference>
<dbReference type="Pfam" id="PF03483">
    <property type="entry name" value="B3_4"/>
    <property type="match status" value="1"/>
</dbReference>
<dbReference type="GO" id="GO:0006432">
    <property type="term" value="P:phenylalanyl-tRNA aminoacylation"/>
    <property type="evidence" value="ECO:0007669"/>
    <property type="project" value="UniProtKB-UniRule"/>
</dbReference>
<feature type="binding site" evidence="15">
    <location>
        <position position="457"/>
    </location>
    <ligand>
        <name>Mg(2+)</name>
        <dbReference type="ChEBI" id="CHEBI:18420"/>
        <note>shared with alpha subunit</note>
    </ligand>
</feature>
<comment type="cofactor">
    <cofactor evidence="15">
        <name>Mg(2+)</name>
        <dbReference type="ChEBI" id="CHEBI:18420"/>
    </cofactor>
    <text evidence="15">Binds 2 magnesium ions per tetramer.</text>
</comment>
<dbReference type="SMART" id="SM00873">
    <property type="entry name" value="B3_4"/>
    <property type="match status" value="1"/>
</dbReference>
<feature type="binding site" evidence="15">
    <location>
        <position position="466"/>
    </location>
    <ligand>
        <name>Mg(2+)</name>
        <dbReference type="ChEBI" id="CHEBI:18420"/>
        <note>shared with alpha subunit</note>
    </ligand>
</feature>
<dbReference type="SUPFAM" id="SSF56037">
    <property type="entry name" value="PheT/TilS domain"/>
    <property type="match status" value="1"/>
</dbReference>
<evidence type="ECO:0000256" key="10">
    <source>
        <dbReference type="ARBA" id="ARBA00022842"/>
    </source>
</evidence>
<dbReference type="InterPro" id="IPR033714">
    <property type="entry name" value="tRNA_bind_bactPheRS"/>
</dbReference>
<dbReference type="EC" id="6.1.1.20" evidence="15"/>
<dbReference type="PANTHER" id="PTHR10947">
    <property type="entry name" value="PHENYLALANYL-TRNA SYNTHETASE BETA CHAIN AND LEUCINE-RICH REPEAT-CONTAINING PROTEIN 47"/>
    <property type="match status" value="1"/>
</dbReference>
<evidence type="ECO:0000256" key="9">
    <source>
        <dbReference type="ARBA" id="ARBA00022840"/>
    </source>
</evidence>
<keyword evidence="7 15" id="KW-0479">Metal-binding</keyword>
<dbReference type="InterPro" id="IPR002547">
    <property type="entry name" value="tRNA-bd_dom"/>
</dbReference>
<dbReference type="GO" id="GO:0004826">
    <property type="term" value="F:phenylalanine-tRNA ligase activity"/>
    <property type="evidence" value="ECO:0007669"/>
    <property type="project" value="UniProtKB-UniRule"/>
</dbReference>
<dbReference type="InterPro" id="IPR045060">
    <property type="entry name" value="Phe-tRNA-ligase_IIc_bsu"/>
</dbReference>
<keyword evidence="13 15" id="KW-0030">Aminoacyl-tRNA synthetase</keyword>
<keyword evidence="6 15" id="KW-0436">Ligase</keyword>
<dbReference type="InterPro" id="IPR005121">
    <property type="entry name" value="Fdx_antiC-bd"/>
</dbReference>
<dbReference type="PROSITE" id="PS50886">
    <property type="entry name" value="TRBD"/>
    <property type="match status" value="1"/>
</dbReference>
<feature type="binding site" evidence="15">
    <location>
        <position position="463"/>
    </location>
    <ligand>
        <name>Mg(2+)</name>
        <dbReference type="ChEBI" id="CHEBI:18420"/>
        <note>shared with alpha subunit</note>
    </ligand>
</feature>
<feature type="domain" description="TRNA-binding" evidence="17">
    <location>
        <begin position="39"/>
        <end position="153"/>
    </location>
</feature>
<dbReference type="PANTHER" id="PTHR10947:SF0">
    <property type="entry name" value="PHENYLALANINE--TRNA LIGASE BETA SUBUNIT"/>
    <property type="match status" value="1"/>
</dbReference>
<evidence type="ECO:0000256" key="8">
    <source>
        <dbReference type="ARBA" id="ARBA00022741"/>
    </source>
</evidence>
<gene>
    <name evidence="15" type="primary">pheT</name>
    <name evidence="20" type="ORF">GON04_02340</name>
</gene>
<evidence type="ECO:0000256" key="13">
    <source>
        <dbReference type="ARBA" id="ARBA00023146"/>
    </source>
</evidence>
<keyword evidence="11 16" id="KW-0694">RNA-binding</keyword>
<evidence type="ECO:0000259" key="17">
    <source>
        <dbReference type="PROSITE" id="PS50886"/>
    </source>
</evidence>
<dbReference type="GO" id="GO:0000287">
    <property type="term" value="F:magnesium ion binding"/>
    <property type="evidence" value="ECO:0007669"/>
    <property type="project" value="UniProtKB-UniRule"/>
</dbReference>
<dbReference type="SUPFAM" id="SSF54991">
    <property type="entry name" value="Anticodon-binding domain of PheRS"/>
    <property type="match status" value="1"/>
</dbReference>
<comment type="catalytic activity">
    <reaction evidence="14 15">
        <text>tRNA(Phe) + L-phenylalanine + ATP = L-phenylalanyl-tRNA(Phe) + AMP + diphosphate + H(+)</text>
        <dbReference type="Rhea" id="RHEA:19413"/>
        <dbReference type="Rhea" id="RHEA-COMP:9668"/>
        <dbReference type="Rhea" id="RHEA-COMP:9699"/>
        <dbReference type="ChEBI" id="CHEBI:15378"/>
        <dbReference type="ChEBI" id="CHEBI:30616"/>
        <dbReference type="ChEBI" id="CHEBI:33019"/>
        <dbReference type="ChEBI" id="CHEBI:58095"/>
        <dbReference type="ChEBI" id="CHEBI:78442"/>
        <dbReference type="ChEBI" id="CHEBI:78531"/>
        <dbReference type="ChEBI" id="CHEBI:456215"/>
        <dbReference type="EC" id="6.1.1.20"/>
    </reaction>
</comment>
<dbReference type="InterPro" id="IPR020825">
    <property type="entry name" value="Phe-tRNA_synthase-like_B3/B4"/>
</dbReference>
<evidence type="ECO:0000256" key="12">
    <source>
        <dbReference type="ARBA" id="ARBA00022917"/>
    </source>
</evidence>
<evidence type="ECO:0000256" key="4">
    <source>
        <dbReference type="ARBA" id="ARBA00022490"/>
    </source>
</evidence>
<dbReference type="FunFam" id="3.30.56.10:FF:000002">
    <property type="entry name" value="Phenylalanine--tRNA ligase beta subunit"/>
    <property type="match status" value="1"/>
</dbReference>
<feature type="binding site" evidence="15">
    <location>
        <position position="467"/>
    </location>
    <ligand>
        <name>Mg(2+)</name>
        <dbReference type="ChEBI" id="CHEBI:18420"/>
        <note>shared with alpha subunit</note>
    </ligand>
</feature>
<dbReference type="InterPro" id="IPR005146">
    <property type="entry name" value="B3/B4_tRNA-bd"/>
</dbReference>
<keyword evidence="12 15" id="KW-0648">Protein biosynthesis</keyword>
<dbReference type="Gene3D" id="3.50.40.10">
    <property type="entry name" value="Phenylalanyl-trna Synthetase, Chain B, domain 3"/>
    <property type="match status" value="1"/>
</dbReference>
<keyword evidence="10 15" id="KW-0460">Magnesium</keyword>
<evidence type="ECO:0000256" key="15">
    <source>
        <dbReference type="HAMAP-Rule" id="MF_00283"/>
    </source>
</evidence>
<comment type="subunit">
    <text evidence="3 15">Tetramer of two alpha and two beta subunits.</text>
</comment>
<sequence length="805" mass="88101">MQFPESWLREFCNPPLSTQQIADVLTMGGLEVEDLRPVAPPFSKIVVGEIKEAVQHPNADRLRVCQVDVGQGDLLNIVCGAPNARPGIRVPCALVGAELPPGDDGKPFLIRLGKLRGVESQGMLCSARELKLSDDHGGLLELPADSPLGRDVREVLQLDDHVFTLKLTPNLAHALSVYGVARELSALTGAPLQVPAYPAVPPVHDEKLKVTVTAPDLCGRFSGRVVRNVNTKAATPQWMVDRLARCGQRSVTALVDISNYVMFEFGRPSHIFDRDKIRGGLDVRWGRPGEQLKLLNGTTITVDEKVGVIADGDQVESLAGIMGGDATAVSDDTRHVYVEAAFWWPQAVQGRSRRYNFSTDAGHRFERGVDPSLTVEHIDRITRLILDICGGEAGPMDDQVLRMPEQKPVSLRVARASRIIGMPIDAAQCLEAFRRLGLPAQAAGDVITVTPPAYRFDLAIEEDLVEEVARIIGYENLPTTAPLAPITAMLPPESRRSRFAVRRLLAGLGYQETINFSFVEERWEKDLAGNADPIRLLNPIASQMGVMRSSLVGSLLHVLKFNLDRKAERVRVFELGRVFMRDASVQTTDATVRGVRQPMRVAGLAYGEPDGLQWARKTSGADFFDAKGDVEALLAPRTATFEAAEHPALHPGRCARILLDGREVGVVGELHPRWRQGWEFPHAPVLFELDLDAVVERQVPAFVPVPRFQPAERDLALIVADAVTHSQLVDAIRDADTAGLLRDVLLFDVYKPKQPVAGMGQDEKSMAVRLTLASPDATLTDDQIEAAVTAVVDNVVRQVGGRLRS</sequence>
<dbReference type="Gene3D" id="3.30.56.10">
    <property type="match status" value="2"/>
</dbReference>
<name>A0A6N8IQZ5_9BURK</name>
<dbReference type="Gene3D" id="3.30.930.10">
    <property type="entry name" value="Bira Bifunctional Protein, Domain 2"/>
    <property type="match status" value="1"/>
</dbReference>
<comment type="subcellular location">
    <subcellularLocation>
        <location evidence="1 15">Cytoplasm</location>
    </subcellularLocation>
</comment>
<evidence type="ECO:0000256" key="1">
    <source>
        <dbReference type="ARBA" id="ARBA00004496"/>
    </source>
</evidence>
<comment type="similarity">
    <text evidence="2 15">Belongs to the phenylalanyl-tRNA synthetase beta subunit family. Type 1 subfamily.</text>
</comment>
<dbReference type="InterPro" id="IPR005147">
    <property type="entry name" value="tRNA_synthase_B5-dom"/>
</dbReference>
<reference evidence="20 21" key="1">
    <citation type="submission" date="2019-12" db="EMBL/GenBank/DDBJ databases">
        <authorList>
            <person name="Huq M.A."/>
        </authorList>
    </citation>
    <scope>NUCLEOTIDE SEQUENCE [LARGE SCALE GENOMIC DNA]</scope>
    <source>
        <strain evidence="20 21">MAH-25</strain>
    </source>
</reference>
<dbReference type="GO" id="GO:0009328">
    <property type="term" value="C:phenylalanine-tRNA ligase complex"/>
    <property type="evidence" value="ECO:0007669"/>
    <property type="project" value="TreeGrafter"/>
</dbReference>
<dbReference type="Pfam" id="PF17759">
    <property type="entry name" value="tRNA_synthFbeta"/>
    <property type="match status" value="1"/>
</dbReference>
<keyword evidence="21" id="KW-1185">Reference proteome</keyword>
<evidence type="ECO:0000256" key="5">
    <source>
        <dbReference type="ARBA" id="ARBA00022555"/>
    </source>
</evidence>
<dbReference type="SUPFAM" id="SSF50249">
    <property type="entry name" value="Nucleic acid-binding proteins"/>
    <property type="match status" value="1"/>
</dbReference>
<dbReference type="AlphaFoldDB" id="A0A6N8IQZ5"/>
<comment type="caution">
    <text evidence="20">The sequence shown here is derived from an EMBL/GenBank/DDBJ whole genome shotgun (WGS) entry which is preliminary data.</text>
</comment>
<proteinExistence type="inferred from homology"/>
<dbReference type="InterPro" id="IPR004532">
    <property type="entry name" value="Phe-tRNA-ligase_IIc_bsu_bact"/>
</dbReference>
<dbReference type="CDD" id="cd00769">
    <property type="entry name" value="PheRS_beta_core"/>
    <property type="match status" value="1"/>
</dbReference>
<dbReference type="InterPro" id="IPR045864">
    <property type="entry name" value="aa-tRNA-synth_II/BPL/LPL"/>
</dbReference>
<dbReference type="CDD" id="cd02796">
    <property type="entry name" value="tRNA_bind_bactPheRS"/>
    <property type="match status" value="1"/>
</dbReference>
<dbReference type="SUPFAM" id="SSF46955">
    <property type="entry name" value="Putative DNA-binding domain"/>
    <property type="match status" value="1"/>
</dbReference>
<dbReference type="Gene3D" id="2.40.50.140">
    <property type="entry name" value="Nucleic acid-binding proteins"/>
    <property type="match status" value="1"/>
</dbReference>
<dbReference type="Pfam" id="PF03147">
    <property type="entry name" value="FDX-ACB"/>
    <property type="match status" value="1"/>
</dbReference>
<evidence type="ECO:0000313" key="21">
    <source>
        <dbReference type="Proteomes" id="UP000469385"/>
    </source>
</evidence>
<evidence type="ECO:0000256" key="7">
    <source>
        <dbReference type="ARBA" id="ARBA00022723"/>
    </source>
</evidence>
<organism evidence="20 21">
    <name type="scientific">Ramlibacter pinisoli</name>
    <dbReference type="NCBI Taxonomy" id="2682844"/>
    <lineage>
        <taxon>Bacteria</taxon>
        <taxon>Pseudomonadati</taxon>
        <taxon>Pseudomonadota</taxon>
        <taxon>Betaproteobacteria</taxon>
        <taxon>Burkholderiales</taxon>
        <taxon>Comamonadaceae</taxon>
        <taxon>Ramlibacter</taxon>
    </lineage>
</organism>
<dbReference type="Pfam" id="PF01588">
    <property type="entry name" value="tRNA_bind"/>
    <property type="match status" value="1"/>
</dbReference>
<dbReference type="NCBIfam" id="NF045760">
    <property type="entry name" value="YtpR"/>
    <property type="match status" value="1"/>
</dbReference>
<dbReference type="InterPro" id="IPR012340">
    <property type="entry name" value="NA-bd_OB-fold"/>
</dbReference>
<evidence type="ECO:0000313" key="20">
    <source>
        <dbReference type="EMBL" id="MVQ28273.1"/>
    </source>
</evidence>
<feature type="domain" description="FDX-ACB" evidence="18">
    <location>
        <begin position="706"/>
        <end position="804"/>
    </location>
</feature>
<dbReference type="Pfam" id="PF03484">
    <property type="entry name" value="B5"/>
    <property type="match status" value="1"/>
</dbReference>
<dbReference type="SMART" id="SM00874">
    <property type="entry name" value="B5"/>
    <property type="match status" value="1"/>
</dbReference>
<dbReference type="InterPro" id="IPR036690">
    <property type="entry name" value="Fdx_antiC-bd_sf"/>
</dbReference>
<accession>A0A6N8IQZ5</accession>
<dbReference type="InterPro" id="IPR009061">
    <property type="entry name" value="DNA-bd_dom_put_sf"/>
</dbReference>
<dbReference type="GO" id="GO:0005524">
    <property type="term" value="F:ATP binding"/>
    <property type="evidence" value="ECO:0007669"/>
    <property type="project" value="UniProtKB-UniRule"/>
</dbReference>
<evidence type="ECO:0000256" key="14">
    <source>
        <dbReference type="ARBA" id="ARBA00049255"/>
    </source>
</evidence>
<dbReference type="GO" id="GO:0000049">
    <property type="term" value="F:tRNA binding"/>
    <property type="evidence" value="ECO:0007669"/>
    <property type="project" value="UniProtKB-UniRule"/>
</dbReference>
<keyword evidence="5 16" id="KW-0820">tRNA-binding</keyword>
<dbReference type="FunFam" id="2.40.50.140:FF:000045">
    <property type="entry name" value="Phenylalanine--tRNA ligase beta subunit"/>
    <property type="match status" value="1"/>
</dbReference>
<keyword evidence="8 15" id="KW-0547">Nucleotide-binding</keyword>
<evidence type="ECO:0000256" key="11">
    <source>
        <dbReference type="ARBA" id="ARBA00022884"/>
    </source>
</evidence>
<evidence type="ECO:0000256" key="16">
    <source>
        <dbReference type="PROSITE-ProRule" id="PRU00209"/>
    </source>
</evidence>
<keyword evidence="4 15" id="KW-0963">Cytoplasm</keyword>
<evidence type="ECO:0000256" key="6">
    <source>
        <dbReference type="ARBA" id="ARBA00022598"/>
    </source>
</evidence>
<dbReference type="PROSITE" id="PS51483">
    <property type="entry name" value="B5"/>
    <property type="match status" value="1"/>
</dbReference>
<dbReference type="SUPFAM" id="SSF55681">
    <property type="entry name" value="Class II aaRS and biotin synthetases"/>
    <property type="match status" value="1"/>
</dbReference>
<dbReference type="RefSeq" id="WP_157396401.1">
    <property type="nucleotide sequence ID" value="NZ_WSEL01000003.1"/>
</dbReference>
<dbReference type="Gene3D" id="3.30.70.380">
    <property type="entry name" value="Ferrodoxin-fold anticodon-binding domain"/>
    <property type="match status" value="1"/>
</dbReference>
<dbReference type="InterPro" id="IPR041616">
    <property type="entry name" value="PheRS_beta_core"/>
</dbReference>
<dbReference type="PROSITE" id="PS51447">
    <property type="entry name" value="FDX_ACB"/>
    <property type="match status" value="1"/>
</dbReference>
<dbReference type="EMBL" id="WSEL01000003">
    <property type="protein sequence ID" value="MVQ28273.1"/>
    <property type="molecule type" value="Genomic_DNA"/>
</dbReference>
<keyword evidence="9 15" id="KW-0067">ATP-binding</keyword>
<evidence type="ECO:0000256" key="2">
    <source>
        <dbReference type="ARBA" id="ARBA00008653"/>
    </source>
</evidence>
<dbReference type="FunFam" id="3.30.930.10:FF:000022">
    <property type="entry name" value="Phenylalanine--tRNA ligase beta subunit"/>
    <property type="match status" value="1"/>
</dbReference>
<evidence type="ECO:0000256" key="3">
    <source>
        <dbReference type="ARBA" id="ARBA00011209"/>
    </source>
</evidence>
<dbReference type="Proteomes" id="UP000469385">
    <property type="component" value="Unassembled WGS sequence"/>
</dbReference>
<evidence type="ECO:0000259" key="18">
    <source>
        <dbReference type="PROSITE" id="PS51447"/>
    </source>
</evidence>
<feature type="domain" description="B5" evidence="19">
    <location>
        <begin position="404"/>
        <end position="479"/>
    </location>
</feature>
<dbReference type="HAMAP" id="MF_00283">
    <property type="entry name" value="Phe_tRNA_synth_beta1"/>
    <property type="match status" value="1"/>
</dbReference>
<dbReference type="NCBIfam" id="TIGR00472">
    <property type="entry name" value="pheT_bact"/>
    <property type="match status" value="1"/>
</dbReference>
<evidence type="ECO:0000259" key="19">
    <source>
        <dbReference type="PROSITE" id="PS51483"/>
    </source>
</evidence>